<dbReference type="Gene3D" id="2.40.30.10">
    <property type="entry name" value="Translation factors"/>
    <property type="match status" value="1"/>
</dbReference>
<dbReference type="GO" id="GO:0005525">
    <property type="term" value="F:GTP binding"/>
    <property type="evidence" value="ECO:0007669"/>
    <property type="project" value="UniProtKB-KW"/>
</dbReference>
<dbReference type="Gene3D" id="3.40.50.300">
    <property type="entry name" value="P-loop containing nucleotide triphosphate hydrolases"/>
    <property type="match status" value="2"/>
</dbReference>
<comment type="caution">
    <text evidence="3">The sequence shown here is derived from an EMBL/GenBank/DDBJ whole genome shotgun (WGS) entry which is preliminary data.</text>
</comment>
<sequence length="200" mass="21891">MVVLAGISKDGQTREHALLAFTLGVKQMICCCNKEVSSYSRGWIHPEKIPFVPFPVLRGDLIERSTTGWYKGPTLLEALDMIQEPKRLGQAPASPTSGCVQDSLLVLFPVGRVEDWCLKPGMVVTFVPLNVAVRISAWLCCLNSKDDPAKEAANHLPGHLMNHPGQIGMDMPCCSTVTLPILLLSLLNLWTKIDSGLVRS</sequence>
<gene>
    <name evidence="3" type="ORF">Sradi_1188200</name>
</gene>
<evidence type="ECO:0000256" key="2">
    <source>
        <dbReference type="ARBA" id="ARBA00023134"/>
    </source>
</evidence>
<reference evidence="3" key="1">
    <citation type="submission" date="2020-06" db="EMBL/GenBank/DDBJ databases">
        <authorList>
            <person name="Li T."/>
            <person name="Hu X."/>
            <person name="Zhang T."/>
            <person name="Song X."/>
            <person name="Zhang H."/>
            <person name="Dai N."/>
            <person name="Sheng W."/>
            <person name="Hou X."/>
            <person name="Wei L."/>
        </authorList>
    </citation>
    <scope>NUCLEOTIDE SEQUENCE</scope>
    <source>
        <strain evidence="3">G02</strain>
        <tissue evidence="3">Leaf</tissue>
    </source>
</reference>
<keyword evidence="3" id="KW-0648">Protein biosynthesis</keyword>
<keyword evidence="2" id="KW-0342">GTP-binding</keyword>
<keyword evidence="3" id="KW-0251">Elongation factor</keyword>
<accession>A0AAW2UL63</accession>
<keyword evidence="1" id="KW-0547">Nucleotide-binding</keyword>
<name>A0AAW2UL63_SESRA</name>
<dbReference type="InterPro" id="IPR027417">
    <property type="entry name" value="P-loop_NTPase"/>
</dbReference>
<dbReference type="InterPro" id="IPR050100">
    <property type="entry name" value="TRAFAC_GTPase_members"/>
</dbReference>
<protein>
    <submittedName>
        <fullName evidence="3">Elongation factor 1-alpha</fullName>
    </submittedName>
</protein>
<reference evidence="3" key="2">
    <citation type="journal article" date="2024" name="Plant">
        <title>Genomic evolution and insights into agronomic trait innovations of Sesamum species.</title>
        <authorList>
            <person name="Miao H."/>
            <person name="Wang L."/>
            <person name="Qu L."/>
            <person name="Liu H."/>
            <person name="Sun Y."/>
            <person name="Le M."/>
            <person name="Wang Q."/>
            <person name="Wei S."/>
            <person name="Zheng Y."/>
            <person name="Lin W."/>
            <person name="Duan Y."/>
            <person name="Cao H."/>
            <person name="Xiong S."/>
            <person name="Wang X."/>
            <person name="Wei L."/>
            <person name="Li C."/>
            <person name="Ma Q."/>
            <person name="Ju M."/>
            <person name="Zhao R."/>
            <person name="Li G."/>
            <person name="Mu C."/>
            <person name="Tian Q."/>
            <person name="Mei H."/>
            <person name="Zhang T."/>
            <person name="Gao T."/>
            <person name="Zhang H."/>
        </authorList>
    </citation>
    <scope>NUCLEOTIDE SEQUENCE</scope>
    <source>
        <strain evidence="3">G02</strain>
    </source>
</reference>
<proteinExistence type="predicted"/>
<evidence type="ECO:0000256" key="1">
    <source>
        <dbReference type="ARBA" id="ARBA00022741"/>
    </source>
</evidence>
<dbReference type="EMBL" id="JACGWJ010000005">
    <property type="protein sequence ID" value="KAL0417747.1"/>
    <property type="molecule type" value="Genomic_DNA"/>
</dbReference>
<evidence type="ECO:0000313" key="3">
    <source>
        <dbReference type="EMBL" id="KAL0417747.1"/>
    </source>
</evidence>
<organism evidence="3">
    <name type="scientific">Sesamum radiatum</name>
    <name type="common">Black benniseed</name>
    <dbReference type="NCBI Taxonomy" id="300843"/>
    <lineage>
        <taxon>Eukaryota</taxon>
        <taxon>Viridiplantae</taxon>
        <taxon>Streptophyta</taxon>
        <taxon>Embryophyta</taxon>
        <taxon>Tracheophyta</taxon>
        <taxon>Spermatophyta</taxon>
        <taxon>Magnoliopsida</taxon>
        <taxon>eudicotyledons</taxon>
        <taxon>Gunneridae</taxon>
        <taxon>Pentapetalae</taxon>
        <taxon>asterids</taxon>
        <taxon>lamiids</taxon>
        <taxon>Lamiales</taxon>
        <taxon>Pedaliaceae</taxon>
        <taxon>Sesamum</taxon>
    </lineage>
</organism>
<dbReference type="AlphaFoldDB" id="A0AAW2UL63"/>
<dbReference type="PANTHER" id="PTHR23115">
    <property type="entry name" value="TRANSLATION FACTOR"/>
    <property type="match status" value="1"/>
</dbReference>
<dbReference type="GO" id="GO:0003746">
    <property type="term" value="F:translation elongation factor activity"/>
    <property type="evidence" value="ECO:0007669"/>
    <property type="project" value="UniProtKB-KW"/>
</dbReference>